<dbReference type="STRING" id="1297750.SAMN05444405_102139"/>
<evidence type="ECO:0000256" key="1">
    <source>
        <dbReference type="SAM" id="SignalP"/>
    </source>
</evidence>
<sequence length="255" mass="28456">MSKLKKVFFVLLTLFAGIHAYAGGESKFSYVLSGTQTAPRILACKTPEFSFHFPQMAGNFKLGLIAGQKSLWGNELKSVKLKKEENKLIYTLEDNLLKDGKVIVRVAKLTDSDGFVMEVEGLNLPDGIDLFWSFGGCYAKVLPNKAESDLKPEYCKDNVFSVEGSAFTVYYDESLNLKVVQAVVPENSDIRLSDAHKQTSPLVFHESGKKTDAPALTGTSKLINGKLYFCFYLQNAKADYNSFIIPELFKKEFKL</sequence>
<dbReference type="RefSeq" id="WP_083547565.1">
    <property type="nucleotide sequence ID" value="NZ_FQTV01000002.1"/>
</dbReference>
<evidence type="ECO:0000313" key="3">
    <source>
        <dbReference type="Proteomes" id="UP000184509"/>
    </source>
</evidence>
<evidence type="ECO:0000313" key="2">
    <source>
        <dbReference type="EMBL" id="SHE58523.1"/>
    </source>
</evidence>
<reference evidence="2 3" key="1">
    <citation type="submission" date="2016-11" db="EMBL/GenBank/DDBJ databases">
        <authorList>
            <person name="Jaros S."/>
            <person name="Januszkiewicz K."/>
            <person name="Wedrychowicz H."/>
        </authorList>
    </citation>
    <scope>NUCLEOTIDE SEQUENCE [LARGE SCALE GENOMIC DNA]</scope>
    <source>
        <strain evidence="2 3">DSM 26991</strain>
    </source>
</reference>
<name>A0A1M4UPK6_9BACE</name>
<dbReference type="AlphaFoldDB" id="A0A1M4UPK6"/>
<dbReference type="EMBL" id="FQTV01000002">
    <property type="protein sequence ID" value="SHE58523.1"/>
    <property type="molecule type" value="Genomic_DNA"/>
</dbReference>
<dbReference type="Proteomes" id="UP000184509">
    <property type="component" value="Unassembled WGS sequence"/>
</dbReference>
<dbReference type="OrthoDB" id="1031902at2"/>
<dbReference type="CDD" id="cd11747">
    <property type="entry name" value="GH94N_like_1"/>
    <property type="match status" value="1"/>
</dbReference>
<evidence type="ECO:0008006" key="4">
    <source>
        <dbReference type="Google" id="ProtNLM"/>
    </source>
</evidence>
<accession>A0A1M4UPK6</accession>
<protein>
    <recommendedName>
        <fullName evidence="4">DUF4450 domain-containing protein</fullName>
    </recommendedName>
</protein>
<keyword evidence="3" id="KW-1185">Reference proteome</keyword>
<feature type="signal peptide" evidence="1">
    <location>
        <begin position="1"/>
        <end position="22"/>
    </location>
</feature>
<dbReference type="InterPro" id="IPR028028">
    <property type="entry name" value="DUF4450"/>
</dbReference>
<dbReference type="Pfam" id="PF14614">
    <property type="entry name" value="DUF4450"/>
    <property type="match status" value="1"/>
</dbReference>
<feature type="chain" id="PRO_5013290781" description="DUF4450 domain-containing protein" evidence="1">
    <location>
        <begin position="23"/>
        <end position="255"/>
    </location>
</feature>
<gene>
    <name evidence="2" type="ORF">SAMN05444405_102139</name>
</gene>
<proteinExistence type="predicted"/>
<keyword evidence="1" id="KW-0732">Signal</keyword>
<organism evidence="2 3">
    <name type="scientific">Bacteroides luti</name>
    <dbReference type="NCBI Taxonomy" id="1297750"/>
    <lineage>
        <taxon>Bacteria</taxon>
        <taxon>Pseudomonadati</taxon>
        <taxon>Bacteroidota</taxon>
        <taxon>Bacteroidia</taxon>
        <taxon>Bacteroidales</taxon>
        <taxon>Bacteroidaceae</taxon>
        <taxon>Bacteroides</taxon>
    </lineage>
</organism>